<dbReference type="Pfam" id="PF13374">
    <property type="entry name" value="TPR_10"/>
    <property type="match status" value="1"/>
</dbReference>
<name>A0ABV7TI44_9RHOB</name>
<dbReference type="InterPro" id="IPR011990">
    <property type="entry name" value="TPR-like_helical_dom_sf"/>
</dbReference>
<evidence type="ECO:0000313" key="1">
    <source>
        <dbReference type="EMBL" id="MFC3615224.1"/>
    </source>
</evidence>
<evidence type="ECO:0000313" key="2">
    <source>
        <dbReference type="Proteomes" id="UP001595629"/>
    </source>
</evidence>
<reference evidence="2" key="1">
    <citation type="journal article" date="2019" name="Int. J. Syst. Evol. Microbiol.">
        <title>The Global Catalogue of Microorganisms (GCM) 10K type strain sequencing project: providing services to taxonomists for standard genome sequencing and annotation.</title>
        <authorList>
            <consortium name="The Broad Institute Genomics Platform"/>
            <consortium name="The Broad Institute Genome Sequencing Center for Infectious Disease"/>
            <person name="Wu L."/>
            <person name="Ma J."/>
        </authorList>
    </citation>
    <scope>NUCLEOTIDE SEQUENCE [LARGE SCALE GENOMIC DNA]</scope>
    <source>
        <strain evidence="2">KCTC 42911</strain>
    </source>
</reference>
<keyword evidence="2" id="KW-1185">Reference proteome</keyword>
<dbReference type="SUPFAM" id="SSF48452">
    <property type="entry name" value="TPR-like"/>
    <property type="match status" value="1"/>
</dbReference>
<dbReference type="InterPro" id="IPR019734">
    <property type="entry name" value="TPR_rpt"/>
</dbReference>
<organism evidence="1 2">
    <name type="scientific">Lutimaribacter marinistellae</name>
    <dbReference type="NCBI Taxonomy" id="1820329"/>
    <lineage>
        <taxon>Bacteria</taxon>
        <taxon>Pseudomonadati</taxon>
        <taxon>Pseudomonadota</taxon>
        <taxon>Alphaproteobacteria</taxon>
        <taxon>Rhodobacterales</taxon>
        <taxon>Roseobacteraceae</taxon>
        <taxon>Lutimaribacter</taxon>
    </lineage>
</organism>
<dbReference type="SMART" id="SM00028">
    <property type="entry name" value="TPR"/>
    <property type="match status" value="2"/>
</dbReference>
<gene>
    <name evidence="1" type="ORF">ACFORG_15785</name>
</gene>
<comment type="caution">
    <text evidence="1">The sequence shown here is derived from an EMBL/GenBank/DDBJ whole genome shotgun (WGS) entry which is preliminary data.</text>
</comment>
<proteinExistence type="predicted"/>
<dbReference type="EMBL" id="JBHRXI010000016">
    <property type="protein sequence ID" value="MFC3615224.1"/>
    <property type="molecule type" value="Genomic_DNA"/>
</dbReference>
<dbReference type="Gene3D" id="1.25.40.10">
    <property type="entry name" value="Tetratricopeptide repeat domain"/>
    <property type="match status" value="1"/>
</dbReference>
<accession>A0ABV7TI44</accession>
<protein>
    <submittedName>
        <fullName evidence="1">Tetratricopeptide repeat protein</fullName>
    </submittedName>
</protein>
<dbReference type="Proteomes" id="UP001595629">
    <property type="component" value="Unassembled WGS sequence"/>
</dbReference>
<dbReference type="RefSeq" id="WP_386736479.1">
    <property type="nucleotide sequence ID" value="NZ_JBHRXI010000016.1"/>
</dbReference>
<sequence length="183" mass="20782">MEARLERFGNQIGGDRLAEARRALEQGDYSIADDLFAEIEERRRLEVEEAARAAFGRGEIAEAEVRWADASRHYARAVDLQEEPEFDTLFKARELAWLAGEFDSALLFGHRLIELARTLSEPEKLSRALNEHALTLEGQGRYAEAETLLRQALEICEQTLAVDHPHTQLVRKNVESLRSQKPG</sequence>